<keyword evidence="3" id="KW-1185">Reference proteome</keyword>
<evidence type="ECO:0000256" key="1">
    <source>
        <dbReference type="SAM" id="MobiDB-lite"/>
    </source>
</evidence>
<name>A0ABR0GM43_9PEZI</name>
<evidence type="ECO:0000313" key="2">
    <source>
        <dbReference type="EMBL" id="KAK4656734.1"/>
    </source>
</evidence>
<dbReference type="RefSeq" id="XP_062745709.1">
    <property type="nucleotide sequence ID" value="XM_062883322.1"/>
</dbReference>
<sequence length="85" mass="9289">MRDSTSRYLAALYVTIGSSATSIRCKSTLSGRGPVDKCGTYLLLLAILCNYPDRSELIRYPNDLQTANPPPPSIRYKPPSPSLNA</sequence>
<feature type="compositionally biased region" description="Pro residues" evidence="1">
    <location>
        <begin position="68"/>
        <end position="85"/>
    </location>
</feature>
<protein>
    <submittedName>
        <fullName evidence="2">Uncharacterized protein</fullName>
    </submittedName>
</protein>
<reference evidence="2 3" key="1">
    <citation type="journal article" date="2023" name="bioRxiv">
        <title>High-quality genome assemblies of four members of thePodospora anserinaspecies complex.</title>
        <authorList>
            <person name="Ament-Velasquez S.L."/>
            <person name="Vogan A.A."/>
            <person name="Wallerman O."/>
            <person name="Hartmann F."/>
            <person name="Gautier V."/>
            <person name="Silar P."/>
            <person name="Giraud T."/>
            <person name="Johannesson H."/>
        </authorList>
    </citation>
    <scope>NUCLEOTIDE SEQUENCE [LARGE SCALE GENOMIC DNA]</scope>
    <source>
        <strain evidence="2 3">CBS 415.72m</strain>
    </source>
</reference>
<feature type="region of interest" description="Disordered" evidence="1">
    <location>
        <begin position="61"/>
        <end position="85"/>
    </location>
</feature>
<accession>A0ABR0GM43</accession>
<gene>
    <name evidence="2" type="ORF">QC762_0038620</name>
</gene>
<proteinExistence type="predicted"/>
<dbReference type="GeneID" id="87902895"/>
<dbReference type="EMBL" id="JAFFHA010000004">
    <property type="protein sequence ID" value="KAK4656734.1"/>
    <property type="molecule type" value="Genomic_DNA"/>
</dbReference>
<comment type="caution">
    <text evidence="2">The sequence shown here is derived from an EMBL/GenBank/DDBJ whole genome shotgun (WGS) entry which is preliminary data.</text>
</comment>
<dbReference type="Proteomes" id="UP001323405">
    <property type="component" value="Unassembled WGS sequence"/>
</dbReference>
<organism evidence="2 3">
    <name type="scientific">Podospora pseudocomata</name>
    <dbReference type="NCBI Taxonomy" id="2093779"/>
    <lineage>
        <taxon>Eukaryota</taxon>
        <taxon>Fungi</taxon>
        <taxon>Dikarya</taxon>
        <taxon>Ascomycota</taxon>
        <taxon>Pezizomycotina</taxon>
        <taxon>Sordariomycetes</taxon>
        <taxon>Sordariomycetidae</taxon>
        <taxon>Sordariales</taxon>
        <taxon>Podosporaceae</taxon>
        <taxon>Podospora</taxon>
    </lineage>
</organism>
<evidence type="ECO:0000313" key="3">
    <source>
        <dbReference type="Proteomes" id="UP001323405"/>
    </source>
</evidence>